<evidence type="ECO:0000256" key="1">
    <source>
        <dbReference type="SAM" id="Phobius"/>
    </source>
</evidence>
<keyword evidence="1" id="KW-0812">Transmembrane</keyword>
<keyword evidence="4" id="KW-1185">Reference proteome</keyword>
<dbReference type="KEGG" id="cku:UL82_10220"/>
<sequence length="179" mass="19539">MERVLVSSIALGLIAASLRVFIAFTAKAGSSFPFLPVLLYQGFASLAVILWAITISWWLYRMLRRIFLGRPGAYGVVAGLGIFGCCVFALATLVWLFSADSHTSSIFDSAPWLAAIAVASGWAGFICFVVFSDVLVPQSELLFFGVLIIESALRARSLQLRPYFVLFSDDAHFATSLKN</sequence>
<dbReference type="EMBL" id="CP011312">
    <property type="protein sequence ID" value="AKE42178.1"/>
    <property type="molecule type" value="Genomic_DNA"/>
</dbReference>
<feature type="transmembrane region" description="Helical" evidence="1">
    <location>
        <begin position="110"/>
        <end position="131"/>
    </location>
</feature>
<keyword evidence="1" id="KW-0472">Membrane</keyword>
<feature type="transmembrane region" description="Helical" evidence="1">
    <location>
        <begin position="38"/>
        <end position="60"/>
    </location>
</feature>
<dbReference type="Proteomes" id="UP000271380">
    <property type="component" value="Chromosome"/>
</dbReference>
<protein>
    <submittedName>
        <fullName evidence="2">Uncharacterized protein</fullName>
    </submittedName>
</protein>
<reference evidence="2 4" key="1">
    <citation type="journal article" date="2015" name="Genome Announc.">
        <title>Complete Genome Sequence of Corynebacterium kutscheri DSM 20755, a Corynebacterial Type Strain with Remarkably Low G+C Content of Chromosomal DNA.</title>
        <authorList>
            <person name="Ruckert C."/>
            <person name="Albersmeier A."/>
            <person name="Winkler A."/>
            <person name="Tauch A."/>
        </authorList>
    </citation>
    <scope>NUCLEOTIDE SEQUENCE [LARGE SCALE GENOMIC DNA]</scope>
    <source>
        <strain evidence="2 4">DSM 20755</strain>
    </source>
</reference>
<dbReference type="RefSeq" id="WP_046440804.1">
    <property type="nucleotide sequence ID" value="NZ_CP011312.1"/>
</dbReference>
<name>A0A0F6R3B5_9CORY</name>
<gene>
    <name evidence="3" type="ORF">NCTC949_00806</name>
    <name evidence="2" type="ORF">UL82_10220</name>
</gene>
<evidence type="ECO:0000313" key="2">
    <source>
        <dbReference type="EMBL" id="AKE42178.1"/>
    </source>
</evidence>
<dbReference type="Proteomes" id="UP000033457">
    <property type="component" value="Chromosome"/>
</dbReference>
<dbReference type="HOGENOM" id="CLU_1501079_0_0_11"/>
<proteinExistence type="predicted"/>
<evidence type="ECO:0000313" key="4">
    <source>
        <dbReference type="Proteomes" id="UP000033457"/>
    </source>
</evidence>
<evidence type="ECO:0000313" key="5">
    <source>
        <dbReference type="Proteomes" id="UP000271380"/>
    </source>
</evidence>
<evidence type="ECO:0000313" key="3">
    <source>
        <dbReference type="EMBL" id="VEH05820.1"/>
    </source>
</evidence>
<feature type="transmembrane region" description="Helical" evidence="1">
    <location>
        <begin position="72"/>
        <end position="98"/>
    </location>
</feature>
<dbReference type="EMBL" id="LR134377">
    <property type="protein sequence ID" value="VEH05820.1"/>
    <property type="molecule type" value="Genomic_DNA"/>
</dbReference>
<dbReference type="AlphaFoldDB" id="A0A0F6R3B5"/>
<keyword evidence="1" id="KW-1133">Transmembrane helix</keyword>
<reference evidence="3 5" key="2">
    <citation type="submission" date="2018-12" db="EMBL/GenBank/DDBJ databases">
        <authorList>
            <consortium name="Pathogen Informatics"/>
        </authorList>
    </citation>
    <scope>NUCLEOTIDE SEQUENCE [LARGE SCALE GENOMIC DNA]</scope>
    <source>
        <strain evidence="3 5">NCTC949</strain>
    </source>
</reference>
<organism evidence="2 4">
    <name type="scientific">Corynebacterium kutscheri</name>
    <dbReference type="NCBI Taxonomy" id="35755"/>
    <lineage>
        <taxon>Bacteria</taxon>
        <taxon>Bacillati</taxon>
        <taxon>Actinomycetota</taxon>
        <taxon>Actinomycetes</taxon>
        <taxon>Mycobacteriales</taxon>
        <taxon>Corynebacteriaceae</taxon>
        <taxon>Corynebacterium</taxon>
    </lineage>
</organism>
<accession>A0A0F6R3B5</accession>